<proteinExistence type="predicted"/>
<name>A0A1M4YGK7_9HYPH</name>
<dbReference type="Proteomes" id="UP000184533">
    <property type="component" value="Unassembled WGS sequence"/>
</dbReference>
<dbReference type="CDD" id="cd04301">
    <property type="entry name" value="NAT_SF"/>
    <property type="match status" value="1"/>
</dbReference>
<dbReference type="EMBL" id="FQVC01000004">
    <property type="protein sequence ID" value="SHF04887.1"/>
    <property type="molecule type" value="Genomic_DNA"/>
</dbReference>
<evidence type="ECO:0000259" key="3">
    <source>
        <dbReference type="PROSITE" id="PS51186"/>
    </source>
</evidence>
<dbReference type="PANTHER" id="PTHR43877">
    <property type="entry name" value="AMINOALKYLPHOSPHONATE N-ACETYLTRANSFERASE-RELATED-RELATED"/>
    <property type="match status" value="1"/>
</dbReference>
<dbReference type="SUPFAM" id="SSF55729">
    <property type="entry name" value="Acyl-CoA N-acyltransferases (Nat)"/>
    <property type="match status" value="1"/>
</dbReference>
<dbReference type="InterPro" id="IPR000182">
    <property type="entry name" value="GNAT_dom"/>
</dbReference>
<reference evidence="4 5" key="1">
    <citation type="submission" date="2016-11" db="EMBL/GenBank/DDBJ databases">
        <authorList>
            <person name="Jaros S."/>
            <person name="Januszkiewicz K."/>
            <person name="Wedrychowicz H."/>
        </authorList>
    </citation>
    <scope>NUCLEOTIDE SEQUENCE [LARGE SCALE GENOMIC DNA]</scope>
    <source>
        <strain evidence="4 5">DSM 17137</strain>
    </source>
</reference>
<dbReference type="Gene3D" id="3.40.630.30">
    <property type="match status" value="1"/>
</dbReference>
<feature type="domain" description="N-acetyltransferase" evidence="3">
    <location>
        <begin position="9"/>
        <end position="166"/>
    </location>
</feature>
<evidence type="ECO:0000313" key="5">
    <source>
        <dbReference type="Proteomes" id="UP000184533"/>
    </source>
</evidence>
<sequence>MTQNPAANWFIRDAIPADKAAIGRMNDAIQQYELDLLGYPMREPADISASYLAGMVERVATRDGEMLVCVAGGQPVGFACGYRATDDDNLVDAAFNQFALLADLFVDPAYRAQGIAQALLDTLANRMRDKGCTWLRISAKSKNRAAISAYLRFGFDPYEITFTKAL</sequence>
<gene>
    <name evidence="4" type="ORF">SAMN02745223_01673</name>
</gene>
<dbReference type="PROSITE" id="PS51186">
    <property type="entry name" value="GNAT"/>
    <property type="match status" value="1"/>
</dbReference>
<dbReference type="RefSeq" id="WP_052950501.1">
    <property type="nucleotide sequence ID" value="NZ_LAJF01000062.1"/>
</dbReference>
<dbReference type="InterPro" id="IPR016181">
    <property type="entry name" value="Acyl_CoA_acyltransferase"/>
</dbReference>
<dbReference type="InterPro" id="IPR050832">
    <property type="entry name" value="Bact_Acetyltransf"/>
</dbReference>
<accession>A0A1M4YGK7</accession>
<dbReference type="AlphaFoldDB" id="A0A1M4YGK7"/>
<keyword evidence="2" id="KW-0012">Acyltransferase</keyword>
<evidence type="ECO:0000313" key="4">
    <source>
        <dbReference type="EMBL" id="SHF04887.1"/>
    </source>
</evidence>
<organism evidence="4 5">
    <name type="scientific">Devosia limi DSM 17137</name>
    <dbReference type="NCBI Taxonomy" id="1121477"/>
    <lineage>
        <taxon>Bacteria</taxon>
        <taxon>Pseudomonadati</taxon>
        <taxon>Pseudomonadota</taxon>
        <taxon>Alphaproteobacteria</taxon>
        <taxon>Hyphomicrobiales</taxon>
        <taxon>Devosiaceae</taxon>
        <taxon>Devosia</taxon>
    </lineage>
</organism>
<dbReference type="OrthoDB" id="7567369at2"/>
<dbReference type="Pfam" id="PF00583">
    <property type="entry name" value="Acetyltransf_1"/>
    <property type="match status" value="1"/>
</dbReference>
<keyword evidence="1 4" id="KW-0808">Transferase</keyword>
<evidence type="ECO:0000256" key="2">
    <source>
        <dbReference type="ARBA" id="ARBA00023315"/>
    </source>
</evidence>
<protein>
    <submittedName>
        <fullName evidence="4">Acetyltransferase (GNAT) family protein</fullName>
    </submittedName>
</protein>
<evidence type="ECO:0000256" key="1">
    <source>
        <dbReference type="ARBA" id="ARBA00022679"/>
    </source>
</evidence>
<dbReference type="PANTHER" id="PTHR43877:SF2">
    <property type="entry name" value="AMINOALKYLPHOSPHONATE N-ACETYLTRANSFERASE-RELATED"/>
    <property type="match status" value="1"/>
</dbReference>
<dbReference type="GO" id="GO:0016747">
    <property type="term" value="F:acyltransferase activity, transferring groups other than amino-acyl groups"/>
    <property type="evidence" value="ECO:0007669"/>
    <property type="project" value="InterPro"/>
</dbReference>